<name>A0ABN3VNJ2_9PSEU</name>
<keyword evidence="4" id="KW-0046">Antibiotic resistance</keyword>
<evidence type="ECO:0000313" key="8">
    <source>
        <dbReference type="Proteomes" id="UP001500979"/>
    </source>
</evidence>
<keyword evidence="8" id="KW-1185">Reference proteome</keyword>
<feature type="domain" description="N-acetyltransferase" evidence="6">
    <location>
        <begin position="219"/>
        <end position="383"/>
    </location>
</feature>
<dbReference type="InterPro" id="IPR000182">
    <property type="entry name" value="GNAT_dom"/>
</dbReference>
<evidence type="ECO:0000259" key="6">
    <source>
        <dbReference type="PROSITE" id="PS51186"/>
    </source>
</evidence>
<dbReference type="SUPFAM" id="SSF55729">
    <property type="entry name" value="Acyl-CoA N-acyltransferases (Nat)"/>
    <property type="match status" value="1"/>
</dbReference>
<dbReference type="EMBL" id="BAAAUX010000043">
    <property type="protein sequence ID" value="GAA2820910.1"/>
    <property type="molecule type" value="Genomic_DNA"/>
</dbReference>
<dbReference type="Pfam" id="PF13523">
    <property type="entry name" value="Acetyltransf_8"/>
    <property type="match status" value="1"/>
</dbReference>
<sequence length="383" mass="41093">MEPSGSTHLRRSAVLRRWLSETHTPVAEGALRLTIGSLRVDTEVIYRSPTGAHAFAPISVEGGDSLVAACAEEARRRSLPDAAINAADAGTPVEWARSLGPDPQLPSDPVRSLHDHADALLKSDDPAALARGPLAMIGRFGRAGLADEDELLGLLGERLRAAGSRRLDSPTTADLAVLVGEDLRYLPEVTPVRYEVPNPLYAGDPEVPGVPIPELGGEWSLRPADTDADVALVHRWMNSEHVAVNWHQDWPLERWREEIATQLGGAHSVPCVVALNGREIAYVELYRVCRDKLAGCYPYAPHDLGVHIAVGERDAIGRGVGSALLRAVADGLLAADPVCERVVAEPNVHNGASVGAFGRAGFVREREVGLPAKNSALMVFSRR</sequence>
<evidence type="ECO:0000256" key="1">
    <source>
        <dbReference type="ARBA" id="ARBA00003818"/>
    </source>
</evidence>
<evidence type="ECO:0000313" key="7">
    <source>
        <dbReference type="EMBL" id="GAA2820910.1"/>
    </source>
</evidence>
<dbReference type="InterPro" id="IPR019432">
    <property type="entry name" value="Acyltransferase_MbtK/IucB-like"/>
</dbReference>
<dbReference type="PANTHER" id="PTHR31438">
    <property type="entry name" value="LYSINE N-ACYLTRANSFERASE C17G9.06C-RELATED"/>
    <property type="match status" value="1"/>
</dbReference>
<comment type="pathway">
    <text evidence="2">Siderophore biosynthesis; mycobactin biosynthesis.</text>
</comment>
<proteinExistence type="predicted"/>
<dbReference type="Proteomes" id="UP001500979">
    <property type="component" value="Unassembled WGS sequence"/>
</dbReference>
<accession>A0ABN3VNJ2</accession>
<dbReference type="Gene3D" id="3.40.630.30">
    <property type="match status" value="1"/>
</dbReference>
<dbReference type="SMART" id="SM01006">
    <property type="entry name" value="AlcB"/>
    <property type="match status" value="1"/>
</dbReference>
<dbReference type="PROSITE" id="PS51186">
    <property type="entry name" value="GNAT"/>
    <property type="match status" value="1"/>
</dbReference>
<gene>
    <name evidence="7" type="ORF">GCM10010470_65230</name>
</gene>
<dbReference type="PANTHER" id="PTHR31438:SF1">
    <property type="entry name" value="LYSINE N-ACYLTRANSFERASE C17G9.06C-RELATED"/>
    <property type="match status" value="1"/>
</dbReference>
<evidence type="ECO:0000256" key="5">
    <source>
        <dbReference type="ARBA" id="ARBA00031122"/>
    </source>
</evidence>
<comment type="function">
    <text evidence="1">Acyltransferase required for the direct transfer of medium- to long-chain fatty acyl moieties from a carrier protein (MbtL) on to the epsilon-amino group of lysine residue in the mycobactin core.</text>
</comment>
<protein>
    <recommendedName>
        <fullName evidence="3">Lysine N-acyltransferase MbtK</fullName>
    </recommendedName>
    <alternativeName>
        <fullName evidence="5">Mycobactin synthase protein K</fullName>
    </alternativeName>
</protein>
<evidence type="ECO:0000256" key="3">
    <source>
        <dbReference type="ARBA" id="ARBA00020586"/>
    </source>
</evidence>
<dbReference type="InterPro" id="IPR016181">
    <property type="entry name" value="Acyl_CoA_acyltransferase"/>
</dbReference>
<evidence type="ECO:0000256" key="4">
    <source>
        <dbReference type="ARBA" id="ARBA00023251"/>
    </source>
</evidence>
<reference evidence="7 8" key="1">
    <citation type="journal article" date="2019" name="Int. J. Syst. Evol. Microbiol.">
        <title>The Global Catalogue of Microorganisms (GCM) 10K type strain sequencing project: providing services to taxonomists for standard genome sequencing and annotation.</title>
        <authorList>
            <consortium name="The Broad Institute Genomics Platform"/>
            <consortium name="The Broad Institute Genome Sequencing Center for Infectious Disease"/>
            <person name="Wu L."/>
            <person name="Ma J."/>
        </authorList>
    </citation>
    <scope>NUCLEOTIDE SEQUENCE [LARGE SCALE GENOMIC DNA]</scope>
    <source>
        <strain evidence="7 8">JCM 9383</strain>
    </source>
</reference>
<evidence type="ECO:0000256" key="2">
    <source>
        <dbReference type="ARBA" id="ARBA00005102"/>
    </source>
</evidence>
<organism evidence="7 8">
    <name type="scientific">Saccharopolyspora taberi</name>
    <dbReference type="NCBI Taxonomy" id="60895"/>
    <lineage>
        <taxon>Bacteria</taxon>
        <taxon>Bacillati</taxon>
        <taxon>Actinomycetota</taxon>
        <taxon>Actinomycetes</taxon>
        <taxon>Pseudonocardiales</taxon>
        <taxon>Pseudonocardiaceae</taxon>
        <taxon>Saccharopolyspora</taxon>
    </lineage>
</organism>
<comment type="caution">
    <text evidence="7">The sequence shown here is derived from an EMBL/GenBank/DDBJ whole genome shotgun (WGS) entry which is preliminary data.</text>
</comment>
<dbReference type="RefSeq" id="WP_344686237.1">
    <property type="nucleotide sequence ID" value="NZ_BAAAUX010000043.1"/>
</dbReference>